<feature type="chain" id="PRO_5046617791" evidence="2">
    <location>
        <begin position="39"/>
        <end position="2040"/>
    </location>
</feature>
<dbReference type="EMBL" id="BAABBW010000004">
    <property type="protein sequence ID" value="GAA4177802.1"/>
    <property type="molecule type" value="Genomic_DNA"/>
</dbReference>
<feature type="compositionally biased region" description="Polar residues" evidence="1">
    <location>
        <begin position="385"/>
        <end position="403"/>
    </location>
</feature>
<dbReference type="Gene3D" id="2.60.40.3440">
    <property type="match status" value="1"/>
</dbReference>
<comment type="caution">
    <text evidence="3">The sequence shown here is derived from an EMBL/GenBank/DDBJ whole genome shotgun (WGS) entry which is preliminary data.</text>
</comment>
<feature type="region of interest" description="Disordered" evidence="1">
    <location>
        <begin position="385"/>
        <end position="419"/>
    </location>
</feature>
<dbReference type="Pfam" id="PF17963">
    <property type="entry name" value="Big_9"/>
    <property type="match status" value="3"/>
</dbReference>
<proteinExistence type="predicted"/>
<protein>
    <submittedName>
        <fullName evidence="3">Ig-like domain-containing protein</fullName>
    </submittedName>
</protein>
<name>A0ABP8A4Y5_9MICO</name>
<dbReference type="InterPro" id="IPR013783">
    <property type="entry name" value="Ig-like_fold"/>
</dbReference>
<keyword evidence="2" id="KW-0732">Signal</keyword>
<feature type="signal peptide" evidence="2">
    <location>
        <begin position="1"/>
        <end position="38"/>
    </location>
</feature>
<dbReference type="Gene3D" id="2.60.40.10">
    <property type="entry name" value="Immunoglobulins"/>
    <property type="match status" value="1"/>
</dbReference>
<evidence type="ECO:0000256" key="2">
    <source>
        <dbReference type="SAM" id="SignalP"/>
    </source>
</evidence>
<dbReference type="InterPro" id="IPR036116">
    <property type="entry name" value="FN3_sf"/>
</dbReference>
<evidence type="ECO:0000256" key="1">
    <source>
        <dbReference type="SAM" id="MobiDB-lite"/>
    </source>
</evidence>
<keyword evidence="4" id="KW-1185">Reference proteome</keyword>
<evidence type="ECO:0000313" key="3">
    <source>
        <dbReference type="EMBL" id="GAA4177802.1"/>
    </source>
</evidence>
<accession>A0ABP8A4Y5</accession>
<evidence type="ECO:0000313" key="4">
    <source>
        <dbReference type="Proteomes" id="UP001501079"/>
    </source>
</evidence>
<reference evidence="4" key="1">
    <citation type="journal article" date="2019" name="Int. J. Syst. Evol. Microbiol.">
        <title>The Global Catalogue of Microorganisms (GCM) 10K type strain sequencing project: providing services to taxonomists for standard genome sequencing and annotation.</title>
        <authorList>
            <consortium name="The Broad Institute Genomics Platform"/>
            <consortium name="The Broad Institute Genome Sequencing Center for Infectious Disease"/>
            <person name="Wu L."/>
            <person name="Ma J."/>
        </authorList>
    </citation>
    <scope>NUCLEOTIDE SEQUENCE [LARGE SCALE GENOMIC DNA]</scope>
    <source>
        <strain evidence="4">JCM 17591</strain>
    </source>
</reference>
<gene>
    <name evidence="3" type="ORF">GCM10022287_27130</name>
</gene>
<dbReference type="Proteomes" id="UP001501079">
    <property type="component" value="Unassembled WGS sequence"/>
</dbReference>
<organism evidence="3 4">
    <name type="scientific">Gryllotalpicola koreensis</name>
    <dbReference type="NCBI Taxonomy" id="993086"/>
    <lineage>
        <taxon>Bacteria</taxon>
        <taxon>Bacillati</taxon>
        <taxon>Actinomycetota</taxon>
        <taxon>Actinomycetes</taxon>
        <taxon>Micrococcales</taxon>
        <taxon>Microbacteriaceae</taxon>
        <taxon>Gryllotalpicola</taxon>
    </lineage>
</organism>
<sequence length="2040" mass="208928">MAAPGGRRARWGVVLRSTWFKVGAAVTATGALVAGAFAAGGYDVAQTKVDDSSVWALQTVQGERYARVDTALGQLDTVKNVTSPSDLVQADGHVLLYSQNFAKVASVDPAQPAAYTAASTGFSNTPDGTVQMVHTGDYVGYLTSTGAVYGSRVEDGTKTSRPVTAPGGGNRPFSADTIAIGADGVLYAYSHTTHTVLRYDIRTGRTAGTDAVAGGPDRPGATLTVVGSTWALLGPGSSSLWIRGLKAKLATGLDGKAVLQQPSAGKGVVLVAGQTTLRSFDLKDGRRTTLTSGRAGTPAAPAWQGSNVYAAWVQQTAGSLWVGRAELGGTVTGSLTQLAYGGTSAKPNSLQQTATPVFRSNGRSEILNDVTSGWVWSVPSGEIVQGSQDWDLNDNTQTQPTDSNNPTTRETNPEPPVAVDDAFGVRAGSLVSLPVMLNDYDPNGDVLSIVTGSLTGLNAGFGTASIANNGQTVSVQVAPTASGTATFQYTLTDGTASGGGLKSQPATVTLTVHPTSANSPPLWCNGYSPCLYSWPDGTTVAPGGSVEIPVLRGWVDPDGDAMFAESTATGPDFTVSVSPDGTVVFQAAANAPAGSVTVPVTISDINGATTEKDLHVTITEQPQLQVENFGLMTAKGVPLTVNPASHIRGAKGTPVIASATLATSNSASTDAGTSVAPADATVTVDSSGSTFDFVASDAGSFPVTMTISDSATKATVTATVRITVVPADQPLLSTSPVTVFVRPQTDTSVDVFSAVQNPTGRVLLLSEPKPQPAEGASLDVDVVGQAQLRVRGTTGSGGPGLLGTVDYLVSDGTNSPDMRVQGVATVYLLPDQPPSRPVAINDSVTVRAGAQVDIPVLANDVAPNGDLVELDPSSIQDPSRQGLAFASGNVLRFLAPSTSPGAPITLRYSAYSAGNPSAKSEATVTVNVLAQGGDRPPQPQMLTGRVTAGASVRIPFDPYGVDPDGDMVALDRIVSQPESGTAQISADGTAIVFTALADSQGQQQFTYRVRDSAGETGQATVMIGVLNAQTDPAPVTFSDYVQVQAGDGNQVVVQPTANDVDPTGGALSLMSVTPDAPKDSSLYGLLQQNIKSRTSSQVVITSTPNPRTLTYTYSVKNAQGDVSAGLIVVDVVIGHVPDYPVAVDTVVDAQNRGRLAQGIDVVHGKVSWGSGDIGGLKLSLYKKTAGVSVSGDTIKVSHVPESGLLVPFKLTGADFTGQQATTYGFLKVPALADVILALKTNAKPLKVNEGGTANVDLSDIVSTPPGEPLSTQDGKIDATGARKDATCSLEHNVLTYDAGDGAPWTDACLAPVRLIGQSEYTMIAVPIQIIPKQPQPQLRPASLTASPGQAPVTFDLTQMTTWLGHAQLSGLRYQVSYSGQLFSVTQHGQTISVRASDTAQPGLEQVAHVTITGYSGVGTAADITLKVGPAPNTRPVGGTTSLSCSEAQGTSCSTTVVGLHDEVNAYSSTPLKVVSVAGAVDGCTGVAFSVANDRTVSARWSPNTPGGTCTVPFVVQDAQGKRSDSGAGAGKLSFELKGFPAAPASVAQVAYSGDSVTLAVSPGNAASSYPALTGFKVYVDGQPSVTCNANGACPPVTGLKNGDKHTFQVKSVNSVGESVSGVQTVGWAFAQPVVSGFDVTPTYEAGVTSQTVGVFDVSIPNSDSTASAYTVQWAGNSQTVQVQAGTATKVPNLPAQAGQSTTVTVTAVSAFTQPPGDKVGAAPYTKSVTPAGSPIIGDWSGNLQTTDNSITVNPAAGGNANGSTKADAYQYFAVPVGSDPQCSNSGGNAAINYSIASSPTAGASAVNSTTISNLTQFATYEVFACYTNEYGAVEKDLGHAIVWDQSSAPTPRDCSYSITRQSGVLPDYEYGSGAPNCKSGSQKGAYSLYINYANGESQNTFGSTPSISARYCAVGQTFCGASVPVAAVDGSVPFQMQVTSVSAQQCTVSSSGPSSITLATNDDNGVPQAGPRFTVTQFDYTTDGANWTTMTGDGTTIPAGTTAVRNIRYTLGWMVSGFDSYSSTAANTNRGEQPLTCTTN</sequence>
<dbReference type="SUPFAM" id="SSF49265">
    <property type="entry name" value="Fibronectin type III"/>
    <property type="match status" value="1"/>
</dbReference>